<proteinExistence type="predicted"/>
<evidence type="ECO:0000313" key="3">
    <source>
        <dbReference type="Proteomes" id="UP000002220"/>
    </source>
</evidence>
<gene>
    <name evidence="2" type="ordered locus">Plim_1250</name>
</gene>
<feature type="region of interest" description="Disordered" evidence="1">
    <location>
        <begin position="1"/>
        <end position="32"/>
    </location>
</feature>
<reference evidence="2 3" key="1">
    <citation type="journal article" date="2010" name="Stand. Genomic Sci.">
        <title>Complete genome sequence of Planctomyces limnophilus type strain (Mu 290).</title>
        <authorList>
            <person name="Labutti K."/>
            <person name="Sikorski J."/>
            <person name="Schneider S."/>
            <person name="Nolan M."/>
            <person name="Lucas S."/>
            <person name="Glavina Del Rio T."/>
            <person name="Tice H."/>
            <person name="Cheng J.F."/>
            <person name="Goodwin L."/>
            <person name="Pitluck S."/>
            <person name="Liolios K."/>
            <person name="Ivanova N."/>
            <person name="Mavromatis K."/>
            <person name="Mikhailova N."/>
            <person name="Pati A."/>
            <person name="Chen A."/>
            <person name="Palaniappan K."/>
            <person name="Land M."/>
            <person name="Hauser L."/>
            <person name="Chang Y.J."/>
            <person name="Jeffries C.D."/>
            <person name="Tindall B.J."/>
            <person name="Rohde M."/>
            <person name="Goker M."/>
            <person name="Woyke T."/>
            <person name="Bristow J."/>
            <person name="Eisen J.A."/>
            <person name="Markowitz V."/>
            <person name="Hugenholtz P."/>
            <person name="Kyrpides N.C."/>
            <person name="Klenk H.P."/>
            <person name="Lapidus A."/>
        </authorList>
    </citation>
    <scope>NUCLEOTIDE SEQUENCE [LARGE SCALE GENOMIC DNA]</scope>
    <source>
        <strain evidence="3">ATCC 43296 / DSM 3776 / IFAM 1008 / 290</strain>
    </source>
</reference>
<dbReference type="KEGG" id="plm:Plim_1250"/>
<dbReference type="HOGENOM" id="CLU_2143516_0_0_0"/>
<dbReference type="RefSeq" id="WP_013109515.1">
    <property type="nucleotide sequence ID" value="NC_014148.1"/>
</dbReference>
<protein>
    <submittedName>
        <fullName evidence="2">Uncharacterized protein</fullName>
    </submittedName>
</protein>
<feature type="compositionally biased region" description="Polar residues" evidence="1">
    <location>
        <begin position="11"/>
        <end position="30"/>
    </location>
</feature>
<sequence length="112" mass="13003">MTEEFPIDQPAESQSTAITTTSSFRASPQPDTRLYIPNHENWQARIKADTEKIYCYSKLPGEDFFHLILNGEIYLIGETEKYCLRCALRLGIATQDRLFWQNRVLKRSSSKL</sequence>
<evidence type="ECO:0000313" key="2">
    <source>
        <dbReference type="EMBL" id="ADG67084.1"/>
    </source>
</evidence>
<dbReference type="AlphaFoldDB" id="D5SUN2"/>
<accession>D5SUN2</accession>
<dbReference type="EMBL" id="CP001744">
    <property type="protein sequence ID" value="ADG67084.1"/>
    <property type="molecule type" value="Genomic_DNA"/>
</dbReference>
<dbReference type="Proteomes" id="UP000002220">
    <property type="component" value="Chromosome"/>
</dbReference>
<organism evidence="2 3">
    <name type="scientific">Planctopirus limnophila (strain ATCC 43296 / DSM 3776 / IFAM 1008 / Mu 290)</name>
    <name type="common">Planctomyces limnophilus</name>
    <dbReference type="NCBI Taxonomy" id="521674"/>
    <lineage>
        <taxon>Bacteria</taxon>
        <taxon>Pseudomonadati</taxon>
        <taxon>Planctomycetota</taxon>
        <taxon>Planctomycetia</taxon>
        <taxon>Planctomycetales</taxon>
        <taxon>Planctomycetaceae</taxon>
        <taxon>Planctopirus</taxon>
    </lineage>
</organism>
<dbReference type="eggNOG" id="ENOG5033CNA">
    <property type="taxonomic scope" value="Bacteria"/>
</dbReference>
<keyword evidence="3" id="KW-1185">Reference proteome</keyword>
<dbReference type="STRING" id="521674.Plim_1250"/>
<name>D5SUN2_PLAL2</name>
<evidence type="ECO:0000256" key="1">
    <source>
        <dbReference type="SAM" id="MobiDB-lite"/>
    </source>
</evidence>